<keyword evidence="3" id="KW-1185">Reference proteome</keyword>
<dbReference type="Proteomes" id="UP001606303">
    <property type="component" value="Unassembled WGS sequence"/>
</dbReference>
<feature type="transmembrane region" description="Helical" evidence="1">
    <location>
        <begin position="47"/>
        <end position="68"/>
    </location>
</feature>
<keyword evidence="1" id="KW-0472">Membrane</keyword>
<comment type="caution">
    <text evidence="2">The sequence shown here is derived from an EMBL/GenBank/DDBJ whole genome shotgun (WGS) entry which is preliminary data.</text>
</comment>
<evidence type="ECO:0000313" key="2">
    <source>
        <dbReference type="EMBL" id="MFG6467577.1"/>
    </source>
</evidence>
<evidence type="ECO:0008006" key="4">
    <source>
        <dbReference type="Google" id="ProtNLM"/>
    </source>
</evidence>
<sequence>MIVRDKAKPALSRLQCLDQYSAGAIRDVMTQTLAALGRRPLHAAGHLWAAFFMSGCVAASAAPGLLIIHVDAVQLDSSGRETRSGFPLNEVSLEEVRTKKSVSFLAPRRVEVIELEAGAYCVDFVTISRSNVFNFCEKPHIVIAADRITNAGAWRYGIQRDLSAAQRTQAFAFRSEVAQLAAQDFPELLAKYQTLEERALDFTAQPHTQWTERQHQQLRDFYTGMPASKSPPLPLQGIGAAVDAVRAFARPGQMLVSKFFINVDAEGNAVGSTLIESTSDEATQAGVEASKALKFVPAQCSGKPCPMGFPVYLVFR</sequence>
<evidence type="ECO:0000313" key="3">
    <source>
        <dbReference type="Proteomes" id="UP001606303"/>
    </source>
</evidence>
<accession>A0ABW7H010</accession>
<gene>
    <name evidence="2" type="ORF">ACG01O_13215</name>
</gene>
<evidence type="ECO:0000256" key="1">
    <source>
        <dbReference type="SAM" id="Phobius"/>
    </source>
</evidence>
<dbReference type="RefSeq" id="WP_394385283.1">
    <property type="nucleotide sequence ID" value="NZ_JBIGIB010000003.1"/>
</dbReference>
<reference evidence="2 3" key="1">
    <citation type="submission" date="2024-08" db="EMBL/GenBank/DDBJ databases">
        <authorList>
            <person name="Lu H."/>
        </authorList>
    </citation>
    <scope>NUCLEOTIDE SEQUENCE [LARGE SCALE GENOMIC DNA]</scope>
    <source>
        <strain evidence="2 3">BYS87W</strain>
    </source>
</reference>
<keyword evidence="1" id="KW-0812">Transmembrane</keyword>
<dbReference type="EMBL" id="JBIGIB010000003">
    <property type="protein sequence ID" value="MFG6467577.1"/>
    <property type="molecule type" value="Genomic_DNA"/>
</dbReference>
<name>A0ABW7H010_9BURK</name>
<keyword evidence="1" id="KW-1133">Transmembrane helix</keyword>
<protein>
    <recommendedName>
        <fullName evidence="4">TonB C-terminal domain-containing protein</fullName>
    </recommendedName>
</protein>
<organism evidence="2 3">
    <name type="scientific">Pelomonas baiyunensis</name>
    <dbReference type="NCBI Taxonomy" id="3299026"/>
    <lineage>
        <taxon>Bacteria</taxon>
        <taxon>Pseudomonadati</taxon>
        <taxon>Pseudomonadota</taxon>
        <taxon>Betaproteobacteria</taxon>
        <taxon>Burkholderiales</taxon>
        <taxon>Sphaerotilaceae</taxon>
        <taxon>Roseateles</taxon>
    </lineage>
</organism>
<proteinExistence type="predicted"/>